<dbReference type="GO" id="GO:0003841">
    <property type="term" value="F:1-acylglycerol-3-phosphate O-acyltransferase activity"/>
    <property type="evidence" value="ECO:0007669"/>
    <property type="project" value="UniProtKB-UniRule"/>
</dbReference>
<name>A0A9P0BA62_BRAAE</name>
<evidence type="ECO:0000256" key="4">
    <source>
        <dbReference type="ARBA" id="ARBA00023315"/>
    </source>
</evidence>
<keyword evidence="6" id="KW-1133">Transmembrane helix</keyword>
<dbReference type="EC" id="2.3.1.51" evidence="5"/>
<dbReference type="InterPro" id="IPR002123">
    <property type="entry name" value="Plipid/glycerol_acylTrfase"/>
</dbReference>
<dbReference type="AlphaFoldDB" id="A0A9P0BA62"/>
<feature type="transmembrane region" description="Helical" evidence="6">
    <location>
        <begin position="15"/>
        <end position="32"/>
    </location>
</feature>
<feature type="transmembrane region" description="Helical" evidence="6">
    <location>
        <begin position="73"/>
        <end position="90"/>
    </location>
</feature>
<dbReference type="Pfam" id="PF01553">
    <property type="entry name" value="Acyltransferase"/>
    <property type="match status" value="1"/>
</dbReference>
<evidence type="ECO:0000313" key="8">
    <source>
        <dbReference type="EMBL" id="CAH0559040.1"/>
    </source>
</evidence>
<dbReference type="OrthoDB" id="202234at2759"/>
<comment type="pathway">
    <text evidence="1">Phospholipid metabolism; CDP-diacylglycerol biosynthesis; CDP-diacylglycerol from sn-glycerol 3-phosphate: step 2/3.</text>
</comment>
<dbReference type="InterPro" id="IPR004552">
    <property type="entry name" value="AGP_acyltrans"/>
</dbReference>
<dbReference type="PANTHER" id="PTHR10434">
    <property type="entry name" value="1-ACYL-SN-GLYCEROL-3-PHOSPHATE ACYLTRANSFERASE"/>
    <property type="match status" value="1"/>
</dbReference>
<dbReference type="SMART" id="SM00563">
    <property type="entry name" value="PlsC"/>
    <property type="match status" value="1"/>
</dbReference>
<evidence type="ECO:0000256" key="1">
    <source>
        <dbReference type="ARBA" id="ARBA00004728"/>
    </source>
</evidence>
<feature type="domain" description="Phospholipid/glycerol acyltransferase" evidence="7">
    <location>
        <begin position="102"/>
        <end position="219"/>
    </location>
</feature>
<keyword evidence="3 5" id="KW-0808">Transferase</keyword>
<sequence length="274" mass="30962">MSHILESDITLEMGILMYPVLLITFVVLMWTISSATRYYIKFILFSVLSLIAATSCIPIMLVKPRDSKNALMPALFCRYIASLLGLSYTVEGHENIIKGSGCVILINHQSALDLIILAYLWPIMDNCTVVSKKEVLYLQPFGSAAWLWGTLFINRSDNKDSRTKVSKTEQAIRNYKARILMFPEGTRNLKKKLVPFKKGAFHLALDAGCPIQPVCVSRYTFLGKNRFDNGHVHIQILPAISTKNHTKEDLPKLIDECYKTMSEHVELISTMKSS</sequence>
<dbReference type="GO" id="GO:0005783">
    <property type="term" value="C:endoplasmic reticulum"/>
    <property type="evidence" value="ECO:0007669"/>
    <property type="project" value="TreeGrafter"/>
</dbReference>
<keyword evidence="5" id="KW-0443">Lipid metabolism</keyword>
<reference evidence="8" key="1">
    <citation type="submission" date="2021-12" db="EMBL/GenBank/DDBJ databases">
        <authorList>
            <person name="King R."/>
        </authorList>
    </citation>
    <scope>NUCLEOTIDE SEQUENCE</scope>
</reference>
<dbReference type="NCBIfam" id="TIGR00530">
    <property type="entry name" value="AGP_acyltrn"/>
    <property type="match status" value="1"/>
</dbReference>
<evidence type="ECO:0000256" key="3">
    <source>
        <dbReference type="ARBA" id="ARBA00022679"/>
    </source>
</evidence>
<comment type="domain">
    <text evidence="5">The HXXXXD motif is essential for acyltransferase activity and may constitute the binding site for the phosphate moiety of the glycerol-3-phosphate.</text>
</comment>
<dbReference type="GO" id="GO:0016020">
    <property type="term" value="C:membrane"/>
    <property type="evidence" value="ECO:0007669"/>
    <property type="project" value="InterPro"/>
</dbReference>
<gene>
    <name evidence="8" type="ORF">MELIAE_LOCUS9227</name>
</gene>
<accession>A0A9P0BA62</accession>
<keyword evidence="6" id="KW-0812">Transmembrane</keyword>
<feature type="transmembrane region" description="Helical" evidence="6">
    <location>
        <begin position="39"/>
        <end position="61"/>
    </location>
</feature>
<dbReference type="Proteomes" id="UP001154078">
    <property type="component" value="Chromosome 6"/>
</dbReference>
<feature type="transmembrane region" description="Helical" evidence="6">
    <location>
        <begin position="136"/>
        <end position="154"/>
    </location>
</feature>
<dbReference type="GO" id="GO:0006654">
    <property type="term" value="P:phosphatidic acid biosynthetic process"/>
    <property type="evidence" value="ECO:0007669"/>
    <property type="project" value="TreeGrafter"/>
</dbReference>
<evidence type="ECO:0000259" key="7">
    <source>
        <dbReference type="SMART" id="SM00563"/>
    </source>
</evidence>
<evidence type="ECO:0000256" key="5">
    <source>
        <dbReference type="RuleBase" id="RU361267"/>
    </source>
</evidence>
<organism evidence="8 9">
    <name type="scientific">Brassicogethes aeneus</name>
    <name type="common">Rape pollen beetle</name>
    <name type="synonym">Meligethes aeneus</name>
    <dbReference type="NCBI Taxonomy" id="1431903"/>
    <lineage>
        <taxon>Eukaryota</taxon>
        <taxon>Metazoa</taxon>
        <taxon>Ecdysozoa</taxon>
        <taxon>Arthropoda</taxon>
        <taxon>Hexapoda</taxon>
        <taxon>Insecta</taxon>
        <taxon>Pterygota</taxon>
        <taxon>Neoptera</taxon>
        <taxon>Endopterygota</taxon>
        <taxon>Coleoptera</taxon>
        <taxon>Polyphaga</taxon>
        <taxon>Cucujiformia</taxon>
        <taxon>Nitidulidae</taxon>
        <taxon>Meligethinae</taxon>
        <taxon>Brassicogethes</taxon>
    </lineage>
</organism>
<comment type="similarity">
    <text evidence="2 5">Belongs to the 1-acyl-sn-glycerol-3-phosphate acyltransferase family.</text>
</comment>
<evidence type="ECO:0000256" key="6">
    <source>
        <dbReference type="SAM" id="Phobius"/>
    </source>
</evidence>
<evidence type="ECO:0000313" key="9">
    <source>
        <dbReference type="Proteomes" id="UP001154078"/>
    </source>
</evidence>
<keyword evidence="5" id="KW-1208">Phospholipid metabolism</keyword>
<evidence type="ECO:0000256" key="2">
    <source>
        <dbReference type="ARBA" id="ARBA00008655"/>
    </source>
</evidence>
<keyword evidence="4 5" id="KW-0012">Acyltransferase</keyword>
<comment type="catalytic activity">
    <reaction evidence="5">
        <text>a 1-acyl-sn-glycero-3-phosphate + an acyl-CoA = a 1,2-diacyl-sn-glycero-3-phosphate + CoA</text>
        <dbReference type="Rhea" id="RHEA:19709"/>
        <dbReference type="ChEBI" id="CHEBI:57287"/>
        <dbReference type="ChEBI" id="CHEBI:57970"/>
        <dbReference type="ChEBI" id="CHEBI:58342"/>
        <dbReference type="ChEBI" id="CHEBI:58608"/>
        <dbReference type="EC" id="2.3.1.51"/>
    </reaction>
</comment>
<feature type="transmembrane region" description="Helical" evidence="6">
    <location>
        <begin position="102"/>
        <end position="124"/>
    </location>
</feature>
<proteinExistence type="inferred from homology"/>
<keyword evidence="5" id="KW-0594">Phospholipid biosynthesis</keyword>
<dbReference type="SUPFAM" id="SSF69593">
    <property type="entry name" value="Glycerol-3-phosphate (1)-acyltransferase"/>
    <property type="match status" value="1"/>
</dbReference>
<keyword evidence="6" id="KW-0472">Membrane</keyword>
<keyword evidence="9" id="KW-1185">Reference proteome</keyword>
<dbReference type="EMBL" id="OV121137">
    <property type="protein sequence ID" value="CAH0559040.1"/>
    <property type="molecule type" value="Genomic_DNA"/>
</dbReference>
<protein>
    <recommendedName>
        <fullName evidence="5">1-acyl-sn-glycerol-3-phosphate acyltransferase</fullName>
        <ecNumber evidence="5">2.3.1.51</ecNumber>
    </recommendedName>
</protein>
<keyword evidence="5" id="KW-0444">Lipid biosynthesis</keyword>
<dbReference type="PANTHER" id="PTHR10434:SF11">
    <property type="entry name" value="1-ACYL-SN-GLYCEROL-3-PHOSPHATE ACYLTRANSFERASE"/>
    <property type="match status" value="1"/>
</dbReference>
<dbReference type="CDD" id="cd07989">
    <property type="entry name" value="LPLAT_AGPAT-like"/>
    <property type="match status" value="1"/>
</dbReference>